<protein>
    <recommendedName>
        <fullName evidence="4">Leucine Rich repeats (2 copies)</fullName>
    </recommendedName>
</protein>
<name>A0A5B9QMM7_9BACT</name>
<keyword evidence="3" id="KW-1185">Reference proteome</keyword>
<proteinExistence type="predicted"/>
<feature type="compositionally biased region" description="Basic and acidic residues" evidence="1">
    <location>
        <begin position="167"/>
        <end position="180"/>
    </location>
</feature>
<dbReference type="KEGG" id="rul:UC8_22000"/>
<evidence type="ECO:0000313" key="3">
    <source>
        <dbReference type="Proteomes" id="UP000325286"/>
    </source>
</evidence>
<evidence type="ECO:0000313" key="2">
    <source>
        <dbReference type="EMBL" id="QEG40194.1"/>
    </source>
</evidence>
<accession>A0A5B9QMM7</accession>
<dbReference type="AlphaFoldDB" id="A0A5B9QMM7"/>
<dbReference type="Proteomes" id="UP000325286">
    <property type="component" value="Chromosome"/>
</dbReference>
<evidence type="ECO:0008006" key="4">
    <source>
        <dbReference type="Google" id="ProtNLM"/>
    </source>
</evidence>
<reference evidence="2 3" key="1">
    <citation type="submission" date="2019-08" db="EMBL/GenBank/DDBJ databases">
        <title>Deep-cultivation of Planctomycetes and their phenomic and genomic characterization uncovers novel biology.</title>
        <authorList>
            <person name="Wiegand S."/>
            <person name="Jogler M."/>
            <person name="Boedeker C."/>
            <person name="Pinto D."/>
            <person name="Vollmers J."/>
            <person name="Rivas-Marin E."/>
            <person name="Kohn T."/>
            <person name="Peeters S.H."/>
            <person name="Heuer A."/>
            <person name="Rast P."/>
            <person name="Oberbeckmann S."/>
            <person name="Bunk B."/>
            <person name="Jeske O."/>
            <person name="Meyerdierks A."/>
            <person name="Storesund J.E."/>
            <person name="Kallscheuer N."/>
            <person name="Luecker S."/>
            <person name="Lage O.M."/>
            <person name="Pohl T."/>
            <person name="Merkel B.J."/>
            <person name="Hornburger P."/>
            <person name="Mueller R.-W."/>
            <person name="Bruemmer F."/>
            <person name="Labrenz M."/>
            <person name="Spormann A.M."/>
            <person name="Op den Camp H."/>
            <person name="Overmann J."/>
            <person name="Amann R."/>
            <person name="Jetten M.S.M."/>
            <person name="Mascher T."/>
            <person name="Medema M.H."/>
            <person name="Devos D.P."/>
            <person name="Kaster A.-K."/>
            <person name="Ovreas L."/>
            <person name="Rohde M."/>
            <person name="Galperin M.Y."/>
            <person name="Jogler C."/>
        </authorList>
    </citation>
    <scope>NUCLEOTIDE SEQUENCE [LARGE SCALE GENOMIC DNA]</scope>
    <source>
        <strain evidence="2 3">UC8</strain>
    </source>
</reference>
<feature type="region of interest" description="Disordered" evidence="1">
    <location>
        <begin position="160"/>
        <end position="180"/>
    </location>
</feature>
<dbReference type="EMBL" id="CP042914">
    <property type="protein sequence ID" value="QEG40194.1"/>
    <property type="molecule type" value="Genomic_DNA"/>
</dbReference>
<organism evidence="2 3">
    <name type="scientific">Roseimaritima ulvae</name>
    <dbReference type="NCBI Taxonomy" id="980254"/>
    <lineage>
        <taxon>Bacteria</taxon>
        <taxon>Pseudomonadati</taxon>
        <taxon>Planctomycetota</taxon>
        <taxon>Planctomycetia</taxon>
        <taxon>Pirellulales</taxon>
        <taxon>Pirellulaceae</taxon>
        <taxon>Roseimaritima</taxon>
    </lineage>
</organism>
<gene>
    <name evidence="2" type="ORF">UC8_22000</name>
</gene>
<sequence length="180" mass="20547">MIGIPHLREQRRLSFERQKAEWRQEALDRVKNGDHRVSIMDPDLLPMLAHDADCVANLKELSFSMTEIAPDNARFVSQLKNVQSLYFYDTHGADIVLEHARDLPITKLGFEMDRLSKDSLSKLAEFPDLTDVHFEHVMFPNEVAILESLPERISVHIPHPAANEPGFIERGEPADAPESR</sequence>
<evidence type="ECO:0000256" key="1">
    <source>
        <dbReference type="SAM" id="MobiDB-lite"/>
    </source>
</evidence>